<accession>A0A2S5A5E0</accession>
<comment type="caution">
    <text evidence="2">The sequence shown here is derived from an EMBL/GenBank/DDBJ whole genome shotgun (WGS) entry which is preliminary data.</text>
</comment>
<dbReference type="Pfam" id="PF14376">
    <property type="entry name" value="Haem_bd"/>
    <property type="match status" value="1"/>
</dbReference>
<sequence length="161" mass="18501">MKKKILYGLLILLVVIQFIRPTKNQSNDISANDISKHYAVPTDVRESLKVACADCHSNNTVYPWYSKVQPVAWWLQHHVNEGKEHLNFSDFASYSPKKANHKLKELIESQEEGWMPLDSYLWIHKNAVLNPSQKEAIINWAKSTQKQIQAANPGVDFTSKK</sequence>
<dbReference type="SUPFAM" id="SSF48695">
    <property type="entry name" value="Multiheme cytochromes"/>
    <property type="match status" value="1"/>
</dbReference>
<protein>
    <submittedName>
        <fullName evidence="2">Cytochrome C</fullName>
    </submittedName>
</protein>
<dbReference type="AlphaFoldDB" id="A0A2S5A5E0"/>
<dbReference type="SMART" id="SM01235">
    <property type="entry name" value="Haem_bd"/>
    <property type="match status" value="1"/>
</dbReference>
<dbReference type="RefSeq" id="WP_103788449.1">
    <property type="nucleotide sequence ID" value="NZ_PQVF01000004.1"/>
</dbReference>
<reference evidence="2 3" key="1">
    <citation type="submission" date="2018-01" db="EMBL/GenBank/DDBJ databases">
        <authorList>
            <person name="Gaut B.S."/>
            <person name="Morton B.R."/>
            <person name="Clegg M.T."/>
            <person name="Duvall M.R."/>
        </authorList>
    </citation>
    <scope>NUCLEOTIDE SEQUENCE [LARGE SCALE GENOMIC DNA]</scope>
    <source>
        <strain evidence="2 3">HR-AV</strain>
    </source>
</reference>
<evidence type="ECO:0000313" key="3">
    <source>
        <dbReference type="Proteomes" id="UP000236893"/>
    </source>
</evidence>
<proteinExistence type="predicted"/>
<evidence type="ECO:0000259" key="1">
    <source>
        <dbReference type="SMART" id="SM01235"/>
    </source>
</evidence>
<evidence type="ECO:0000313" key="2">
    <source>
        <dbReference type="EMBL" id="POY37542.1"/>
    </source>
</evidence>
<dbReference type="EMBL" id="PQVF01000004">
    <property type="protein sequence ID" value="POY37542.1"/>
    <property type="molecule type" value="Genomic_DNA"/>
</dbReference>
<name>A0A2S5A5E0_9SPHI</name>
<dbReference type="OrthoDB" id="196738at2"/>
<feature type="domain" description="Haem-binding" evidence="1">
    <location>
        <begin position="10"/>
        <end position="145"/>
    </location>
</feature>
<organism evidence="2 3">
    <name type="scientific">Solitalea longa</name>
    <dbReference type="NCBI Taxonomy" id="2079460"/>
    <lineage>
        <taxon>Bacteria</taxon>
        <taxon>Pseudomonadati</taxon>
        <taxon>Bacteroidota</taxon>
        <taxon>Sphingobacteriia</taxon>
        <taxon>Sphingobacteriales</taxon>
        <taxon>Sphingobacteriaceae</taxon>
        <taxon>Solitalea</taxon>
    </lineage>
</organism>
<keyword evidence="3" id="KW-1185">Reference proteome</keyword>
<dbReference type="InterPro" id="IPR036280">
    <property type="entry name" value="Multihaem_cyt_sf"/>
</dbReference>
<dbReference type="Proteomes" id="UP000236893">
    <property type="component" value="Unassembled WGS sequence"/>
</dbReference>
<dbReference type="InterPro" id="IPR025992">
    <property type="entry name" value="Haem-bd"/>
</dbReference>
<gene>
    <name evidence="2" type="ORF">C3K47_07195</name>
</gene>